<feature type="region of interest" description="Disordered" evidence="5">
    <location>
        <begin position="233"/>
        <end position="266"/>
    </location>
</feature>
<feature type="compositionally biased region" description="Polar residues" evidence="5">
    <location>
        <begin position="284"/>
        <end position="299"/>
    </location>
</feature>
<dbReference type="GO" id="GO:0008204">
    <property type="term" value="P:ergosterol metabolic process"/>
    <property type="evidence" value="ECO:0007669"/>
    <property type="project" value="TreeGrafter"/>
</dbReference>
<evidence type="ECO:0000256" key="5">
    <source>
        <dbReference type="SAM" id="MobiDB-lite"/>
    </source>
</evidence>
<keyword evidence="8" id="KW-1185">Reference proteome</keyword>
<proteinExistence type="predicted"/>
<evidence type="ECO:0000313" key="7">
    <source>
        <dbReference type="EMBL" id="KAJ3485280.1"/>
    </source>
</evidence>
<evidence type="ECO:0000256" key="4">
    <source>
        <dbReference type="ARBA" id="ARBA00023315"/>
    </source>
</evidence>
<dbReference type="GO" id="GO:0005789">
    <property type="term" value="C:endoplasmic reticulum membrane"/>
    <property type="evidence" value="ECO:0007669"/>
    <property type="project" value="UniProtKB-SubCell"/>
</dbReference>
<gene>
    <name evidence="7" type="ORF">NLJ89_g11912</name>
</gene>
<dbReference type="AlphaFoldDB" id="A0A9W8JMV5"/>
<keyword evidence="2" id="KW-0808">Transferase</keyword>
<evidence type="ECO:0000256" key="6">
    <source>
        <dbReference type="SAM" id="Phobius"/>
    </source>
</evidence>
<keyword evidence="6" id="KW-0472">Membrane</keyword>
<keyword evidence="6" id="KW-0812">Transmembrane</keyword>
<dbReference type="PANTHER" id="PTHR10408">
    <property type="entry name" value="STEROL O-ACYLTRANSFERASE"/>
    <property type="match status" value="1"/>
</dbReference>
<dbReference type="OrthoDB" id="10039049at2759"/>
<dbReference type="GO" id="GO:0034737">
    <property type="term" value="F:ergosterol O-acyltransferase activity"/>
    <property type="evidence" value="ECO:0007669"/>
    <property type="project" value="TreeGrafter"/>
</dbReference>
<dbReference type="PANTHER" id="PTHR10408:SF9">
    <property type="entry name" value="STEROL O-ACYLTRANSFERASE 2-RELATED"/>
    <property type="match status" value="1"/>
</dbReference>
<comment type="subcellular location">
    <subcellularLocation>
        <location evidence="1">Endoplasmic reticulum membrane</location>
        <topology evidence="1">Multi-pass membrane protein</topology>
    </subcellularLocation>
</comment>
<evidence type="ECO:0000313" key="8">
    <source>
        <dbReference type="Proteomes" id="UP001148786"/>
    </source>
</evidence>
<keyword evidence="3" id="KW-0256">Endoplasmic reticulum</keyword>
<feature type="region of interest" description="Disordered" evidence="5">
    <location>
        <begin position="283"/>
        <end position="310"/>
    </location>
</feature>
<dbReference type="Proteomes" id="UP001148786">
    <property type="component" value="Unassembled WGS sequence"/>
</dbReference>
<feature type="compositionally biased region" description="Basic and acidic residues" evidence="5">
    <location>
        <begin position="300"/>
        <end position="310"/>
    </location>
</feature>
<dbReference type="EMBL" id="JANKHO010003215">
    <property type="protein sequence ID" value="KAJ3485280.1"/>
    <property type="molecule type" value="Genomic_DNA"/>
</dbReference>
<keyword evidence="6" id="KW-1133">Transmembrane helix</keyword>
<dbReference type="InterPro" id="IPR014371">
    <property type="entry name" value="Oat_ACAT_DAG_ARE"/>
</dbReference>
<name>A0A9W8JMV5_9AGAR</name>
<feature type="transmembrane region" description="Helical" evidence="6">
    <location>
        <begin position="106"/>
        <end position="127"/>
    </location>
</feature>
<feature type="transmembrane region" description="Helical" evidence="6">
    <location>
        <begin position="67"/>
        <end position="86"/>
    </location>
</feature>
<reference evidence="7" key="1">
    <citation type="submission" date="2022-07" db="EMBL/GenBank/DDBJ databases">
        <title>Genome Sequence of Agrocybe chaxingu.</title>
        <authorList>
            <person name="Buettner E."/>
        </authorList>
    </citation>
    <scope>NUCLEOTIDE SEQUENCE</scope>
    <source>
        <strain evidence="7">MP-N11</strain>
    </source>
</reference>
<protein>
    <submittedName>
        <fullName evidence="7">Uncharacterized protein</fullName>
    </submittedName>
</protein>
<evidence type="ECO:0000256" key="3">
    <source>
        <dbReference type="ARBA" id="ARBA00022824"/>
    </source>
</evidence>
<comment type="caution">
    <text evidence="7">The sequence shown here is derived from an EMBL/GenBank/DDBJ whole genome shotgun (WGS) entry which is preliminary data.</text>
</comment>
<evidence type="ECO:0000256" key="1">
    <source>
        <dbReference type="ARBA" id="ARBA00004477"/>
    </source>
</evidence>
<evidence type="ECO:0000256" key="2">
    <source>
        <dbReference type="ARBA" id="ARBA00022679"/>
    </source>
</evidence>
<accession>A0A9W8JMV5</accession>
<sequence>MGPGQTRPSADYKASGGFETSNGTLYVSKPYRSKTSKKLRALITFVPRKSVFDINNENSTANEFRGFFSLFWISIFIFTIQTYVRSIEASGRPLNLHFATMFSQDAITLALSDAFLVLSTGICVPFAKALKNGWIRYNWTGVILQHLLQTTILFGAICWTFNRNWPWVQSGFLTLHSLVMVMKMHSYITVNGQLQGVQKQAKDLMTCMQKTTKSVGGWEKAMSVAQAELEAQNLNNSSQPSPPNGVASHEPTPIGTPKVPEGLSSSAVDVKTAAALRKRLTAISKESSNDYFTPNSSHARASDDVHGRRG</sequence>
<keyword evidence="4" id="KW-0012">Acyltransferase</keyword>
<organism evidence="7 8">
    <name type="scientific">Agrocybe chaxingu</name>
    <dbReference type="NCBI Taxonomy" id="84603"/>
    <lineage>
        <taxon>Eukaryota</taxon>
        <taxon>Fungi</taxon>
        <taxon>Dikarya</taxon>
        <taxon>Basidiomycota</taxon>
        <taxon>Agaricomycotina</taxon>
        <taxon>Agaricomycetes</taxon>
        <taxon>Agaricomycetidae</taxon>
        <taxon>Agaricales</taxon>
        <taxon>Agaricineae</taxon>
        <taxon>Strophariaceae</taxon>
        <taxon>Agrocybe</taxon>
    </lineage>
</organism>